<keyword evidence="1" id="KW-0472">Membrane</keyword>
<evidence type="ECO:0000256" key="1">
    <source>
        <dbReference type="SAM" id="Phobius"/>
    </source>
</evidence>
<name>A0A385ECF0_9CAUD</name>
<dbReference type="Proteomes" id="UP000258997">
    <property type="component" value="Segment"/>
</dbReference>
<keyword evidence="1" id="KW-1133">Transmembrane helix</keyword>
<evidence type="ECO:0000313" key="3">
    <source>
        <dbReference type="Proteomes" id="UP000258997"/>
    </source>
</evidence>
<keyword evidence="1" id="KW-0812">Transmembrane</keyword>
<protein>
    <submittedName>
        <fullName evidence="2">Uncharacterized protein</fullName>
    </submittedName>
</protein>
<keyword evidence="3" id="KW-1185">Reference proteome</keyword>
<gene>
    <name evidence="2" type="ORF">CcrBL10_gp165c</name>
</gene>
<evidence type="ECO:0000313" key="2">
    <source>
        <dbReference type="EMBL" id="AXQ68369.1"/>
    </source>
</evidence>
<organism evidence="2 3">
    <name type="scientific">Caulobacter phage CcrBL10</name>
    <dbReference type="NCBI Taxonomy" id="2283269"/>
    <lineage>
        <taxon>Viruses</taxon>
        <taxon>Duplodnaviria</taxon>
        <taxon>Heunggongvirae</taxon>
        <taxon>Uroviricota</taxon>
        <taxon>Caudoviricetes</taxon>
        <taxon>Jeanschmidtviridae</taxon>
        <taxon>Poindextervirus</taxon>
        <taxon>Poindextervirus BL10</taxon>
    </lineage>
</organism>
<sequence length="91" mass="9880">MYFLTALFICAGVWAAAATVFPAVFRKLGITDYEGIGVYCFFFGIAGIIIGLIWPLALFLGFWAGVFFFVRKKLGALAEKGVDALDNASTK</sequence>
<dbReference type="EMBL" id="MH588544">
    <property type="protein sequence ID" value="AXQ68369.1"/>
    <property type="molecule type" value="Genomic_DNA"/>
</dbReference>
<accession>A0A385ECF0</accession>
<proteinExistence type="predicted"/>
<reference evidence="2 3" key="1">
    <citation type="submission" date="2018-07" db="EMBL/GenBank/DDBJ databases">
        <title>Giant CbK-like Caulobacter bacteriophages have genetically divergent genomes.</title>
        <authorList>
            <person name="Wilson K.M."/>
            <person name="Ely B."/>
        </authorList>
    </citation>
    <scope>NUCLEOTIDE SEQUENCE [LARGE SCALE GENOMIC DNA]</scope>
</reference>
<feature type="transmembrane region" description="Helical" evidence="1">
    <location>
        <begin position="41"/>
        <end position="70"/>
    </location>
</feature>